<proteinExistence type="predicted"/>
<dbReference type="InterPro" id="IPR009061">
    <property type="entry name" value="DNA-bd_dom_put_sf"/>
</dbReference>
<protein>
    <recommendedName>
        <fullName evidence="1">Helix-turn-helix domain-containing protein</fullName>
    </recommendedName>
</protein>
<evidence type="ECO:0000313" key="2">
    <source>
        <dbReference type="EMBL" id="CAH8208219.1"/>
    </source>
</evidence>
<dbReference type="Proteomes" id="UP001152658">
    <property type="component" value="Unassembled WGS sequence"/>
</dbReference>
<comment type="caution">
    <text evidence="2">The sequence shown here is derived from an EMBL/GenBank/DDBJ whole genome shotgun (WGS) entry which is preliminary data.</text>
</comment>
<evidence type="ECO:0000313" key="3">
    <source>
        <dbReference type="Proteomes" id="UP001152658"/>
    </source>
</evidence>
<sequence>MIDLLYQYEIANEGLLMNTEKLLTYRDLCTMFDRNYKTIWAWTKKGIFPAPVKLMGRTVGWKRADVEKWIEENS</sequence>
<gene>
    <name evidence="2" type="ORF">VAE063_740002</name>
</gene>
<dbReference type="SUPFAM" id="SSF46955">
    <property type="entry name" value="Putative DNA-binding domain"/>
    <property type="match status" value="1"/>
</dbReference>
<keyword evidence="3" id="KW-1185">Reference proteome</keyword>
<dbReference type="InterPro" id="IPR041657">
    <property type="entry name" value="HTH_17"/>
</dbReference>
<accession>A0ABM9FMA5</accession>
<evidence type="ECO:0000259" key="1">
    <source>
        <dbReference type="Pfam" id="PF12728"/>
    </source>
</evidence>
<dbReference type="Pfam" id="PF12728">
    <property type="entry name" value="HTH_17"/>
    <property type="match status" value="1"/>
</dbReference>
<reference evidence="2" key="1">
    <citation type="submission" date="2022-06" db="EMBL/GenBank/DDBJ databases">
        <authorList>
            <person name="Goudenege D."/>
            <person name="Le Roux F."/>
        </authorList>
    </citation>
    <scope>NUCLEOTIDE SEQUENCE</scope>
    <source>
        <strain evidence="2">12-063</strain>
    </source>
</reference>
<name>A0ABM9FMA5_9VIBR</name>
<dbReference type="EMBL" id="CALYLK010000113">
    <property type="protein sequence ID" value="CAH8208219.1"/>
    <property type="molecule type" value="Genomic_DNA"/>
</dbReference>
<organism evidence="2 3">
    <name type="scientific">Vibrio aestuarianus</name>
    <dbReference type="NCBI Taxonomy" id="28171"/>
    <lineage>
        <taxon>Bacteria</taxon>
        <taxon>Pseudomonadati</taxon>
        <taxon>Pseudomonadota</taxon>
        <taxon>Gammaproteobacteria</taxon>
        <taxon>Vibrionales</taxon>
        <taxon>Vibrionaceae</taxon>
        <taxon>Vibrio</taxon>
    </lineage>
</organism>
<dbReference type="Gene3D" id="1.10.238.160">
    <property type="match status" value="1"/>
</dbReference>
<feature type="domain" description="Helix-turn-helix" evidence="1">
    <location>
        <begin position="22"/>
        <end position="74"/>
    </location>
</feature>